<sequence>MPYQDSTKMIINKFLYQMVTIKEMIEKDPMQFDLLNSFVLEVIMVMNVFSGGVMTSSILMKGRLRRLGERGQLEFTHAIIPSEHLPTDLAQKEISSDQNRGKTTEQSTLTHTVIRSGLHATNTTNTEMIQVCLQPGYRYVNDGNKYSLDPDYRKYIGLLERLPEKLKKVLDKEEELIRKIYDIYGECMFGDKDASGHEIPKGMDEWRDEFLDRYQNIFGNISDIMTTDNNNTVMFKLMNINNKIGMLSTQHDHLCKITKIKCGEKHGLSSEYYNNAVEYLTDLQSLINNIMKNEEKSYFYTAKGYVSKIFNRGFEEKAPSNTRPGTAP</sequence>
<dbReference type="HOGENOM" id="CLU_847824_0_0_1"/>
<proteinExistence type="predicted"/>
<organism evidence="2 3">
    <name type="scientific">Trachipleistophora hominis</name>
    <name type="common">Microsporidian parasite</name>
    <dbReference type="NCBI Taxonomy" id="72359"/>
    <lineage>
        <taxon>Eukaryota</taxon>
        <taxon>Fungi</taxon>
        <taxon>Fungi incertae sedis</taxon>
        <taxon>Microsporidia</taxon>
        <taxon>Pleistophoridae</taxon>
        <taxon>Trachipleistophora</taxon>
    </lineage>
</organism>
<dbReference type="EMBL" id="JH994041">
    <property type="protein sequence ID" value="ELQ74410.1"/>
    <property type="molecule type" value="Genomic_DNA"/>
</dbReference>
<dbReference type="Proteomes" id="UP000011185">
    <property type="component" value="Unassembled WGS sequence"/>
</dbReference>
<evidence type="ECO:0000313" key="3">
    <source>
        <dbReference type="Proteomes" id="UP000011185"/>
    </source>
</evidence>
<dbReference type="VEuPathDB" id="MicrosporidiaDB:THOM_2643"/>
<name>L7JSX9_TRAHO</name>
<evidence type="ECO:0000313" key="2">
    <source>
        <dbReference type="EMBL" id="ELQ74410.1"/>
    </source>
</evidence>
<keyword evidence="1" id="KW-1133">Transmembrane helix</keyword>
<keyword evidence="1" id="KW-0812">Transmembrane</keyword>
<dbReference type="InParanoid" id="L7JSX9"/>
<accession>L7JSX9</accession>
<dbReference type="AlphaFoldDB" id="L7JSX9"/>
<reference evidence="2 3" key="1">
    <citation type="journal article" date="2012" name="PLoS Pathog.">
        <title>The genome of the obligate intracellular parasite Trachipleistophora hominis: new insights into microsporidian genome dynamics and reductive evolution.</title>
        <authorList>
            <person name="Heinz E."/>
            <person name="Williams T.A."/>
            <person name="Nakjang S."/>
            <person name="Noel C.J."/>
            <person name="Swan D.C."/>
            <person name="Goldberg A.V."/>
            <person name="Harris S.R."/>
            <person name="Weinmaier T."/>
            <person name="Markert S."/>
            <person name="Becher D."/>
            <person name="Bernhardt J."/>
            <person name="Dagan T."/>
            <person name="Hacker C."/>
            <person name="Lucocq J.M."/>
            <person name="Schweder T."/>
            <person name="Rattei T."/>
            <person name="Hall N."/>
            <person name="Hirt R.P."/>
            <person name="Embley T.M."/>
        </authorList>
    </citation>
    <scope>NUCLEOTIDE SEQUENCE [LARGE SCALE GENOMIC DNA]</scope>
</reference>
<gene>
    <name evidence="2" type="ORF">THOM_2643</name>
</gene>
<keyword evidence="3" id="KW-1185">Reference proteome</keyword>
<protein>
    <submittedName>
        <fullName evidence="2">Uncharacterized protein</fullName>
    </submittedName>
</protein>
<feature type="transmembrane region" description="Helical" evidence="1">
    <location>
        <begin position="38"/>
        <end position="60"/>
    </location>
</feature>
<evidence type="ECO:0000256" key="1">
    <source>
        <dbReference type="SAM" id="Phobius"/>
    </source>
</evidence>
<keyword evidence="1" id="KW-0472">Membrane</keyword>